<evidence type="ECO:0000313" key="4">
    <source>
        <dbReference type="WBParaSite" id="PSAMB.scaffold1838size27451.g15145.t1"/>
    </source>
</evidence>
<evidence type="ECO:0000313" key="3">
    <source>
        <dbReference type="Proteomes" id="UP000887566"/>
    </source>
</evidence>
<dbReference type="InterPro" id="IPR000305">
    <property type="entry name" value="GIY-YIG_endonuc"/>
</dbReference>
<feature type="compositionally biased region" description="Basic and acidic residues" evidence="1">
    <location>
        <begin position="117"/>
        <end position="132"/>
    </location>
</feature>
<feature type="domain" description="GIY-YIG" evidence="2">
    <location>
        <begin position="15"/>
        <end position="99"/>
    </location>
</feature>
<evidence type="ECO:0000256" key="1">
    <source>
        <dbReference type="SAM" id="MobiDB-lite"/>
    </source>
</evidence>
<dbReference type="InterPro" id="IPR035901">
    <property type="entry name" value="GIY-YIG_endonuc_sf"/>
</dbReference>
<evidence type="ECO:0000259" key="2">
    <source>
        <dbReference type="PROSITE" id="PS50164"/>
    </source>
</evidence>
<name>A0A914VCY9_9BILA</name>
<organism evidence="3 4">
    <name type="scientific">Plectus sambesii</name>
    <dbReference type="NCBI Taxonomy" id="2011161"/>
    <lineage>
        <taxon>Eukaryota</taxon>
        <taxon>Metazoa</taxon>
        <taxon>Ecdysozoa</taxon>
        <taxon>Nematoda</taxon>
        <taxon>Chromadorea</taxon>
        <taxon>Plectida</taxon>
        <taxon>Plectina</taxon>
        <taxon>Plectoidea</taxon>
        <taxon>Plectidae</taxon>
        <taxon>Plectus</taxon>
    </lineage>
</organism>
<proteinExistence type="predicted"/>
<reference evidence="4" key="1">
    <citation type="submission" date="2022-11" db="UniProtKB">
        <authorList>
            <consortium name="WormBaseParasite"/>
        </authorList>
    </citation>
    <scope>IDENTIFICATION</scope>
</reference>
<dbReference type="WBParaSite" id="PSAMB.scaffold1838size27451.g15145.t1">
    <property type="protein sequence ID" value="PSAMB.scaffold1838size27451.g15145.t1"/>
    <property type="gene ID" value="PSAMB.scaffold1838size27451.g15145"/>
</dbReference>
<protein>
    <submittedName>
        <fullName evidence="4">GIY-YIG domain-containing protein</fullName>
    </submittedName>
</protein>
<dbReference type="PROSITE" id="PS50164">
    <property type="entry name" value="GIY_YIG"/>
    <property type="match status" value="1"/>
</dbReference>
<accession>A0A914VCY9</accession>
<dbReference type="SUPFAM" id="SSF82771">
    <property type="entry name" value="GIY-YIG endonuclease"/>
    <property type="match status" value="1"/>
</dbReference>
<keyword evidence="3" id="KW-1185">Reference proteome</keyword>
<dbReference type="AlphaFoldDB" id="A0A914VCY9"/>
<sequence length="345" mass="37740">MRCYCGGGEQCFCRLNFVIYKLKCKKCFQSYIGKTVRQLWIRISEHLRGVINGKGSALARHPCRHDYELRVLARSENNKNALRIMEGKMMNKYKPKINIKNEKSARELAEKMGKLLRNKDSCKPDDKPQRDDNIDDDEDQCEYWIESSDWYSSEVECENEDGNEDVRMSETEASKKMDGEQEVIFNANNYALLAASKVHEHSKPFVTLALNSNEAKEMGIYERVPRSLLEKIWYATPVGIWFDDERTLKEKFVNLGINVAVVAVSVVVPLGIAAAIGGRAAATAGTAAATVAAETGATAVAAGTTAVAAGTTMIVAKLAVKTAACGAAFVVPGLGAAAPTICVMA</sequence>
<dbReference type="Proteomes" id="UP000887566">
    <property type="component" value="Unplaced"/>
</dbReference>
<dbReference type="Gene3D" id="3.40.1440.10">
    <property type="entry name" value="GIY-YIG endonuclease"/>
    <property type="match status" value="1"/>
</dbReference>
<feature type="region of interest" description="Disordered" evidence="1">
    <location>
        <begin position="117"/>
        <end position="138"/>
    </location>
</feature>